<sequence length="317" mass="35076">MGSSINWGRLYEAVVSENNSTVLVGTQITCNETEDDTDWGNVLQLLKLLGRPAVMAVAVGNEMELLQFKGDKIAPPACIKNIWGGSYFFRKMLERAADLDAIDGFGDVPLTSVFGGYIMAGSPFVDTPRAMVLSFLKNVTKTFGRRWVWTINVYPYFDPGNHLDPGSASKCNQSLAKALCMEPTCLLPATTLALRKRITLLTKKPDDPLWITETGWSYPQAGSLPGANPFMAKCPEFSSQRAFRTYYQNFLKWNLSLGEEGVGPDHVFYFTIRDALNFGTGEHFGLISTCDATQCKLTSKMDRVDAEASEDTMVQLV</sequence>
<name>A0A1Q9EIW9_SYMMI</name>
<dbReference type="InterPro" id="IPR017853">
    <property type="entry name" value="GH"/>
</dbReference>
<dbReference type="AlphaFoldDB" id="A0A1Q9EIW9"/>
<proteinExistence type="predicted"/>
<gene>
    <name evidence="1" type="ORF">AK812_SmicGene9225</name>
</gene>
<accession>A0A1Q9EIW9</accession>
<keyword evidence="2" id="KW-1185">Reference proteome</keyword>
<dbReference type="SUPFAM" id="SSF51445">
    <property type="entry name" value="(Trans)glycosidases"/>
    <property type="match status" value="1"/>
</dbReference>
<dbReference type="Proteomes" id="UP000186817">
    <property type="component" value="Unassembled WGS sequence"/>
</dbReference>
<dbReference type="EMBL" id="LSRX01000140">
    <property type="protein sequence ID" value="OLQ07382.1"/>
    <property type="molecule type" value="Genomic_DNA"/>
</dbReference>
<evidence type="ECO:0000313" key="2">
    <source>
        <dbReference type="Proteomes" id="UP000186817"/>
    </source>
</evidence>
<comment type="caution">
    <text evidence="1">The sequence shown here is derived from an EMBL/GenBank/DDBJ whole genome shotgun (WGS) entry which is preliminary data.</text>
</comment>
<protein>
    <submittedName>
        <fullName evidence="1">Uncharacterized protein</fullName>
    </submittedName>
</protein>
<dbReference type="OrthoDB" id="414483at2759"/>
<reference evidence="1 2" key="1">
    <citation type="submission" date="2016-02" db="EMBL/GenBank/DDBJ databases">
        <title>Genome analysis of coral dinoflagellate symbionts highlights evolutionary adaptations to a symbiotic lifestyle.</title>
        <authorList>
            <person name="Aranda M."/>
            <person name="Li Y."/>
            <person name="Liew Y.J."/>
            <person name="Baumgarten S."/>
            <person name="Simakov O."/>
            <person name="Wilson M."/>
            <person name="Piel J."/>
            <person name="Ashoor H."/>
            <person name="Bougouffa S."/>
            <person name="Bajic V.B."/>
            <person name="Ryu T."/>
            <person name="Ravasi T."/>
            <person name="Bayer T."/>
            <person name="Micklem G."/>
            <person name="Kim H."/>
            <person name="Bhak J."/>
            <person name="Lajeunesse T.C."/>
            <person name="Voolstra C.R."/>
        </authorList>
    </citation>
    <scope>NUCLEOTIDE SEQUENCE [LARGE SCALE GENOMIC DNA]</scope>
    <source>
        <strain evidence="1 2">CCMP2467</strain>
    </source>
</reference>
<organism evidence="1 2">
    <name type="scientific">Symbiodinium microadriaticum</name>
    <name type="common">Dinoflagellate</name>
    <name type="synonym">Zooxanthella microadriatica</name>
    <dbReference type="NCBI Taxonomy" id="2951"/>
    <lineage>
        <taxon>Eukaryota</taxon>
        <taxon>Sar</taxon>
        <taxon>Alveolata</taxon>
        <taxon>Dinophyceae</taxon>
        <taxon>Suessiales</taxon>
        <taxon>Symbiodiniaceae</taxon>
        <taxon>Symbiodinium</taxon>
    </lineage>
</organism>
<evidence type="ECO:0000313" key="1">
    <source>
        <dbReference type="EMBL" id="OLQ07382.1"/>
    </source>
</evidence>